<dbReference type="RefSeq" id="WP_269657426.1">
    <property type="nucleotide sequence ID" value="NZ_CP114413.1"/>
</dbReference>
<name>A0ABY7K5U7_9ACTN</name>
<protein>
    <recommendedName>
        <fullName evidence="5">Lipoprotein</fullName>
    </recommendedName>
</protein>
<evidence type="ECO:0000256" key="1">
    <source>
        <dbReference type="SAM" id="MobiDB-lite"/>
    </source>
</evidence>
<evidence type="ECO:0000256" key="2">
    <source>
        <dbReference type="SAM" id="SignalP"/>
    </source>
</evidence>
<reference evidence="3" key="1">
    <citation type="submission" date="2022-12" db="EMBL/GenBank/DDBJ databases">
        <authorList>
            <person name="Ruckert C."/>
            <person name="Busche T."/>
            <person name="Kalinowski J."/>
            <person name="Wittmann C."/>
        </authorList>
    </citation>
    <scope>NUCLEOTIDE SEQUENCE</scope>
    <source>
        <strain evidence="3">DSM 40467</strain>
    </source>
</reference>
<proteinExistence type="predicted"/>
<accession>A0ABY7K5U7</accession>
<feature type="region of interest" description="Disordered" evidence="1">
    <location>
        <begin position="19"/>
        <end position="62"/>
    </location>
</feature>
<feature type="chain" id="PRO_5047194765" description="Lipoprotein" evidence="2">
    <location>
        <begin position="22"/>
        <end position="171"/>
    </location>
</feature>
<evidence type="ECO:0000313" key="4">
    <source>
        <dbReference type="Proteomes" id="UP001164439"/>
    </source>
</evidence>
<dbReference type="Proteomes" id="UP001164439">
    <property type="component" value="Chromosome"/>
</dbReference>
<keyword evidence="4" id="KW-1185">Reference proteome</keyword>
<feature type="compositionally biased region" description="Low complexity" evidence="1">
    <location>
        <begin position="31"/>
        <end position="49"/>
    </location>
</feature>
<evidence type="ECO:0000313" key="3">
    <source>
        <dbReference type="EMBL" id="WAZ19734.1"/>
    </source>
</evidence>
<evidence type="ECO:0008006" key="5">
    <source>
        <dbReference type="Google" id="ProtNLM"/>
    </source>
</evidence>
<feature type="signal peptide" evidence="2">
    <location>
        <begin position="1"/>
        <end position="21"/>
    </location>
</feature>
<keyword evidence="2" id="KW-0732">Signal</keyword>
<dbReference type="PROSITE" id="PS51257">
    <property type="entry name" value="PROKAR_LIPOPROTEIN"/>
    <property type="match status" value="1"/>
</dbReference>
<dbReference type="EMBL" id="CP114413">
    <property type="protein sequence ID" value="WAZ19734.1"/>
    <property type="molecule type" value="Genomic_DNA"/>
</dbReference>
<sequence length="171" mass="17778">MIGRRTAVTAALGLAALTGCASDGGDGPAKAPTATASRMPAPATSAPSSSAPPTPVPTTGRSDAKLVVMTVTGGFAGVHRTVILRADGTVYTSDKGEPTVRRTTEAQFTELRTLLGDPALAEVPGLTVDMDARDMFQYTLRIDGRTVVTDRTVTEPALDRLIDALAEWLPK</sequence>
<gene>
    <name evidence="3" type="ORF">STRCI_000809</name>
</gene>
<organism evidence="3 4">
    <name type="scientific">Streptomyces cinnabarinus</name>
    <dbReference type="NCBI Taxonomy" id="67287"/>
    <lineage>
        <taxon>Bacteria</taxon>
        <taxon>Bacillati</taxon>
        <taxon>Actinomycetota</taxon>
        <taxon>Actinomycetes</taxon>
        <taxon>Kitasatosporales</taxon>
        <taxon>Streptomycetaceae</taxon>
        <taxon>Streptomyces</taxon>
    </lineage>
</organism>